<evidence type="ECO:0000313" key="12">
    <source>
        <dbReference type="EMBL" id="HGG99223.1"/>
    </source>
</evidence>
<dbReference type="InterPro" id="IPR013221">
    <property type="entry name" value="Mur_ligase_cen"/>
</dbReference>
<comment type="function">
    <text evidence="7">Catalyzes the addition of meso-diaminopimelic acid to the nucleotide precursor UDP-N-acetylmuramoyl-L-alanyl-D-glutamate (UMAG) in the biosynthesis of bacterial cell-wall peptidoglycan.</text>
</comment>
<gene>
    <name evidence="7" type="primary">murE</name>
    <name evidence="12" type="ORF">ENV75_02050</name>
</gene>
<feature type="short sequence motif" description="Meso-diaminopimelate recognition motif" evidence="7">
    <location>
        <begin position="410"/>
        <end position="413"/>
    </location>
</feature>
<dbReference type="AlphaFoldDB" id="A0A7C4EK13"/>
<sequence length="497" mass="56837">MKLEKLLREDFEISGNRNIEIASIHYNSKEVKKGSIFVAIRGNIDGHHFIEEAIKNGASAIVYEKTHFKPHFNNITWIGVSDSRDALAWLCTRFFGNPSHKLKMIGITGTNGKTTTSYLIREILKKHGCKTGIIGTIKYLIEDEERVAVHTTPEAWQFQELLYEMYERGVQYVISEISSHALALKRVDYTGFDIAVFTNLSRDHLDFHKNMEEYFQAKKRLFTDLLKNDATAVINIDDIYGRRLSEEIKARKIFYSLENSDADIYAKQYNIGFKETDLRVVIQKSEELHIKTSFTGVPNIYNILSAISVAVCLNIPLSLINSALSEATAPEGRFEKIDEGQNFLVFVDYAHTPDALERLLLSIREIKEKISGNGRIITVFGCGGNRDKGKRPQMGRISTELSDYVILTSDNPRWEDPREIIREIEKGISRDNYTVVTDRANALWIGTKICRNRDILVVAGKGHEDYQEIQGKRYPFSDKEILKKILKDLKDQKNVQS</sequence>
<dbReference type="Gene3D" id="3.40.1390.10">
    <property type="entry name" value="MurE/MurF, N-terminal domain"/>
    <property type="match status" value="1"/>
</dbReference>
<accession>A0A7C4EK13</accession>
<dbReference type="InterPro" id="IPR005761">
    <property type="entry name" value="UDP-N-AcMur-Glu-dNH2Pim_ligase"/>
</dbReference>
<evidence type="ECO:0000256" key="8">
    <source>
        <dbReference type="RuleBase" id="RU004135"/>
    </source>
</evidence>
<dbReference type="Pfam" id="PF08245">
    <property type="entry name" value="Mur_ligase_M"/>
    <property type="match status" value="1"/>
</dbReference>
<dbReference type="Gene3D" id="3.40.1190.10">
    <property type="entry name" value="Mur-like, catalytic domain"/>
    <property type="match status" value="1"/>
</dbReference>
<dbReference type="GO" id="GO:0005524">
    <property type="term" value="F:ATP binding"/>
    <property type="evidence" value="ECO:0007669"/>
    <property type="project" value="UniProtKB-UniRule"/>
</dbReference>
<evidence type="ECO:0000259" key="10">
    <source>
        <dbReference type="Pfam" id="PF02875"/>
    </source>
</evidence>
<dbReference type="InterPro" id="IPR004101">
    <property type="entry name" value="Mur_ligase_C"/>
</dbReference>
<dbReference type="PANTHER" id="PTHR23135:SF4">
    <property type="entry name" value="UDP-N-ACETYLMURAMOYL-L-ALANYL-D-GLUTAMATE--2,6-DIAMINOPIMELATE LIGASE MURE HOMOLOG, CHLOROPLASTIC"/>
    <property type="match status" value="1"/>
</dbReference>
<dbReference type="SUPFAM" id="SSF63418">
    <property type="entry name" value="MurE/MurF N-terminal domain"/>
    <property type="match status" value="1"/>
</dbReference>
<comment type="pathway">
    <text evidence="7 8">Cell wall biogenesis; peptidoglycan biosynthesis.</text>
</comment>
<reference evidence="12" key="1">
    <citation type="journal article" date="2020" name="mSystems">
        <title>Genome- and Community-Level Interaction Insights into Carbon Utilization and Element Cycling Functions of Hydrothermarchaeota in Hydrothermal Sediment.</title>
        <authorList>
            <person name="Zhou Z."/>
            <person name="Liu Y."/>
            <person name="Xu W."/>
            <person name="Pan J."/>
            <person name="Luo Z.H."/>
            <person name="Li M."/>
        </authorList>
    </citation>
    <scope>NUCLEOTIDE SEQUENCE [LARGE SCALE GENOMIC DNA]</scope>
    <source>
        <strain evidence="12">SpSt-788</strain>
    </source>
</reference>
<dbReference type="NCBIfam" id="NF001124">
    <property type="entry name" value="PRK00139.1-2"/>
    <property type="match status" value="1"/>
</dbReference>
<feature type="domain" description="Mur ligase C-terminal" evidence="10">
    <location>
        <begin position="332"/>
        <end position="462"/>
    </location>
</feature>
<dbReference type="Gene3D" id="3.90.190.20">
    <property type="entry name" value="Mur ligase, C-terminal domain"/>
    <property type="match status" value="1"/>
</dbReference>
<keyword evidence="2 7" id="KW-0132">Cell division</keyword>
<dbReference type="EC" id="6.3.2.13" evidence="7"/>
<keyword evidence="7" id="KW-0963">Cytoplasm</keyword>
<evidence type="ECO:0000259" key="9">
    <source>
        <dbReference type="Pfam" id="PF01225"/>
    </source>
</evidence>
<dbReference type="NCBIfam" id="TIGR01085">
    <property type="entry name" value="murE"/>
    <property type="match status" value="1"/>
</dbReference>
<dbReference type="Pfam" id="PF02875">
    <property type="entry name" value="Mur_ligase_C"/>
    <property type="match status" value="1"/>
</dbReference>
<keyword evidence="4 7" id="KW-0573">Peptidoglycan synthesis</keyword>
<feature type="binding site" evidence="7">
    <location>
        <position position="460"/>
    </location>
    <ligand>
        <name>meso-2,6-diaminopimelate</name>
        <dbReference type="ChEBI" id="CHEBI:57791"/>
    </ligand>
</feature>
<evidence type="ECO:0000256" key="3">
    <source>
        <dbReference type="ARBA" id="ARBA00022960"/>
    </source>
</evidence>
<comment type="catalytic activity">
    <reaction evidence="7">
        <text>UDP-N-acetyl-alpha-D-muramoyl-L-alanyl-D-glutamate + meso-2,6-diaminopimelate + ATP = UDP-N-acetyl-alpha-D-muramoyl-L-alanyl-gamma-D-glutamyl-meso-2,6-diaminopimelate + ADP + phosphate + H(+)</text>
        <dbReference type="Rhea" id="RHEA:23676"/>
        <dbReference type="ChEBI" id="CHEBI:15378"/>
        <dbReference type="ChEBI" id="CHEBI:30616"/>
        <dbReference type="ChEBI" id="CHEBI:43474"/>
        <dbReference type="ChEBI" id="CHEBI:57791"/>
        <dbReference type="ChEBI" id="CHEBI:83900"/>
        <dbReference type="ChEBI" id="CHEBI:83905"/>
        <dbReference type="ChEBI" id="CHEBI:456216"/>
        <dbReference type="EC" id="6.3.2.13"/>
    </reaction>
</comment>
<dbReference type="InterPro" id="IPR036565">
    <property type="entry name" value="Mur-like_cat_sf"/>
</dbReference>
<dbReference type="GO" id="GO:0009252">
    <property type="term" value="P:peptidoglycan biosynthetic process"/>
    <property type="evidence" value="ECO:0007669"/>
    <property type="project" value="UniProtKB-UniRule"/>
</dbReference>
<comment type="PTM">
    <text evidence="7">Carboxylation is probably crucial for Mg(2+) binding and, consequently, for the gamma-phosphate positioning of ATP.</text>
</comment>
<keyword evidence="7" id="KW-0547">Nucleotide-binding</keyword>
<dbReference type="GO" id="GO:0071555">
    <property type="term" value="P:cell wall organization"/>
    <property type="evidence" value="ECO:0007669"/>
    <property type="project" value="UniProtKB-KW"/>
</dbReference>
<dbReference type="PANTHER" id="PTHR23135">
    <property type="entry name" value="MUR LIGASE FAMILY MEMBER"/>
    <property type="match status" value="1"/>
</dbReference>
<evidence type="ECO:0000259" key="11">
    <source>
        <dbReference type="Pfam" id="PF08245"/>
    </source>
</evidence>
<dbReference type="GO" id="GO:0005737">
    <property type="term" value="C:cytoplasm"/>
    <property type="evidence" value="ECO:0007669"/>
    <property type="project" value="UniProtKB-SubCell"/>
</dbReference>
<dbReference type="SUPFAM" id="SSF53244">
    <property type="entry name" value="MurD-like peptide ligases, peptide-binding domain"/>
    <property type="match status" value="1"/>
</dbReference>
<dbReference type="GO" id="GO:0008360">
    <property type="term" value="P:regulation of cell shape"/>
    <property type="evidence" value="ECO:0007669"/>
    <property type="project" value="UniProtKB-KW"/>
</dbReference>
<dbReference type="GO" id="GO:0000287">
    <property type="term" value="F:magnesium ion binding"/>
    <property type="evidence" value="ECO:0007669"/>
    <property type="project" value="UniProtKB-UniRule"/>
</dbReference>
<evidence type="ECO:0000256" key="1">
    <source>
        <dbReference type="ARBA" id="ARBA00005898"/>
    </source>
</evidence>
<evidence type="ECO:0000256" key="5">
    <source>
        <dbReference type="ARBA" id="ARBA00023306"/>
    </source>
</evidence>
<feature type="binding site" evidence="7">
    <location>
        <begin position="410"/>
        <end position="413"/>
    </location>
    <ligand>
        <name>meso-2,6-diaminopimelate</name>
        <dbReference type="ChEBI" id="CHEBI:57791"/>
    </ligand>
</feature>
<evidence type="ECO:0000256" key="7">
    <source>
        <dbReference type="HAMAP-Rule" id="MF_00208"/>
    </source>
</evidence>
<keyword evidence="7 12" id="KW-0436">Ligase</keyword>
<feature type="binding site" evidence="7">
    <location>
        <begin position="151"/>
        <end position="152"/>
    </location>
    <ligand>
        <name>UDP-N-acetyl-alpha-D-muramoyl-L-alanyl-D-glutamate</name>
        <dbReference type="ChEBI" id="CHEBI:83900"/>
    </ligand>
</feature>
<keyword evidence="3 7" id="KW-0133">Cell shape</keyword>
<feature type="domain" description="Mur ligase central" evidence="11">
    <location>
        <begin position="107"/>
        <end position="310"/>
    </location>
</feature>
<name>A0A7C4EK13_9BACT</name>
<dbReference type="InterPro" id="IPR036615">
    <property type="entry name" value="Mur_ligase_C_dom_sf"/>
</dbReference>
<keyword evidence="7" id="KW-0067">ATP-binding</keyword>
<comment type="caution">
    <text evidence="12">The sequence shown here is derived from an EMBL/GenBank/DDBJ whole genome shotgun (WGS) entry which is preliminary data.</text>
</comment>
<dbReference type="InterPro" id="IPR035911">
    <property type="entry name" value="MurE/MurF_N"/>
</dbReference>
<feature type="binding site" evidence="7">
    <location>
        <position position="464"/>
    </location>
    <ligand>
        <name>meso-2,6-diaminopimelate</name>
        <dbReference type="ChEBI" id="CHEBI:57791"/>
    </ligand>
</feature>
<comment type="subcellular location">
    <subcellularLocation>
        <location evidence="7 8">Cytoplasm</location>
    </subcellularLocation>
</comment>
<feature type="domain" description="Mur ligase N-terminal catalytic" evidence="9">
    <location>
        <begin position="20"/>
        <end position="94"/>
    </location>
</feature>
<dbReference type="InterPro" id="IPR000713">
    <property type="entry name" value="Mur_ligase_N"/>
</dbReference>
<feature type="binding site" evidence="7">
    <location>
        <position position="186"/>
    </location>
    <ligand>
        <name>UDP-N-acetyl-alpha-D-muramoyl-L-alanyl-D-glutamate</name>
        <dbReference type="ChEBI" id="CHEBI:83900"/>
    </ligand>
</feature>
<dbReference type="EMBL" id="DTHO01000018">
    <property type="protein sequence ID" value="HGG99223.1"/>
    <property type="molecule type" value="Genomic_DNA"/>
</dbReference>
<evidence type="ECO:0000256" key="2">
    <source>
        <dbReference type="ARBA" id="ARBA00022618"/>
    </source>
</evidence>
<comment type="similarity">
    <text evidence="1 7">Belongs to the MurCDEF family. MurE subfamily.</text>
</comment>
<feature type="binding site" evidence="7">
    <location>
        <position position="386"/>
    </location>
    <ligand>
        <name>meso-2,6-diaminopimelate</name>
        <dbReference type="ChEBI" id="CHEBI:57791"/>
    </ligand>
</feature>
<comment type="cofactor">
    <cofactor evidence="7">
        <name>Mg(2+)</name>
        <dbReference type="ChEBI" id="CHEBI:18420"/>
    </cofactor>
</comment>
<dbReference type="SUPFAM" id="SSF53623">
    <property type="entry name" value="MurD-like peptide ligases, catalytic domain"/>
    <property type="match status" value="1"/>
</dbReference>
<feature type="binding site" evidence="7">
    <location>
        <begin position="109"/>
        <end position="115"/>
    </location>
    <ligand>
        <name>ATP</name>
        <dbReference type="ChEBI" id="CHEBI:30616"/>
    </ligand>
</feature>
<dbReference type="NCBIfam" id="NF001126">
    <property type="entry name" value="PRK00139.1-4"/>
    <property type="match status" value="1"/>
</dbReference>
<comment type="caution">
    <text evidence="7">Lacks conserved residue(s) required for the propagation of feature annotation.</text>
</comment>
<feature type="binding site" evidence="7">
    <location>
        <position position="28"/>
    </location>
    <ligand>
        <name>UDP-N-acetyl-alpha-D-muramoyl-L-alanyl-D-glutamate</name>
        <dbReference type="ChEBI" id="CHEBI:83900"/>
    </ligand>
</feature>
<evidence type="ECO:0000256" key="4">
    <source>
        <dbReference type="ARBA" id="ARBA00022984"/>
    </source>
</evidence>
<dbReference type="HAMAP" id="MF_00208">
    <property type="entry name" value="MurE"/>
    <property type="match status" value="1"/>
</dbReference>
<proteinExistence type="inferred from homology"/>
<feature type="binding site" evidence="7">
    <location>
        <position position="178"/>
    </location>
    <ligand>
        <name>UDP-N-acetyl-alpha-D-muramoyl-L-alanyl-D-glutamate</name>
        <dbReference type="ChEBI" id="CHEBI:83900"/>
    </ligand>
</feature>
<evidence type="ECO:0000256" key="6">
    <source>
        <dbReference type="ARBA" id="ARBA00023316"/>
    </source>
</evidence>
<keyword evidence="5 7" id="KW-0131">Cell cycle</keyword>
<organism evidence="12">
    <name type="scientific">Thermodesulfovibrio aggregans</name>
    <dbReference type="NCBI Taxonomy" id="86166"/>
    <lineage>
        <taxon>Bacteria</taxon>
        <taxon>Pseudomonadati</taxon>
        <taxon>Nitrospirota</taxon>
        <taxon>Thermodesulfovibrionia</taxon>
        <taxon>Thermodesulfovibrionales</taxon>
        <taxon>Thermodesulfovibrionaceae</taxon>
        <taxon>Thermodesulfovibrio</taxon>
    </lineage>
</organism>
<keyword evidence="7" id="KW-0460">Magnesium</keyword>
<keyword evidence="6 7" id="KW-0961">Cell wall biogenesis/degradation</keyword>
<protein>
    <recommendedName>
        <fullName evidence="7">UDP-N-acetylmuramoyl-L-alanyl-D-glutamate--2,6-diaminopimelate ligase</fullName>
        <ecNumber evidence="7">6.3.2.13</ecNumber>
    </recommendedName>
    <alternativeName>
        <fullName evidence="7">Meso-A2pm-adding enzyme</fullName>
    </alternativeName>
    <alternativeName>
        <fullName evidence="7">Meso-diaminopimelate-adding enzyme</fullName>
    </alternativeName>
    <alternativeName>
        <fullName evidence="7">UDP-MurNAc-L-Ala-D-Glu:meso-diaminopimelate ligase</fullName>
    </alternativeName>
    <alternativeName>
        <fullName evidence="7">UDP-MurNAc-tripeptide synthetase</fullName>
    </alternativeName>
    <alternativeName>
        <fullName evidence="7">UDP-N-acetylmuramyl-tripeptide synthetase</fullName>
    </alternativeName>
</protein>
<dbReference type="Pfam" id="PF01225">
    <property type="entry name" value="Mur_ligase"/>
    <property type="match status" value="1"/>
</dbReference>
<dbReference type="GO" id="GO:0051301">
    <property type="term" value="P:cell division"/>
    <property type="evidence" value="ECO:0007669"/>
    <property type="project" value="UniProtKB-KW"/>
</dbReference>
<dbReference type="GO" id="GO:0008765">
    <property type="term" value="F:UDP-N-acetylmuramoylalanyl-D-glutamate-2,6-diaminopimelate ligase activity"/>
    <property type="evidence" value="ECO:0007669"/>
    <property type="project" value="UniProtKB-UniRule"/>
</dbReference>
<feature type="modified residue" description="N6-carboxylysine" evidence="7">
    <location>
        <position position="218"/>
    </location>
</feature>
<dbReference type="UniPathway" id="UPA00219"/>